<dbReference type="PANTHER" id="PTHR19375">
    <property type="entry name" value="HEAT SHOCK PROTEIN 70KDA"/>
    <property type="match status" value="1"/>
</dbReference>
<comment type="similarity">
    <text evidence="3">Belongs to the heat shock protein 70 family.</text>
</comment>
<keyword evidence="2 3" id="KW-0067">ATP-binding</keyword>
<dbReference type="GO" id="GO:0140662">
    <property type="term" value="F:ATP-dependent protein folding chaperone"/>
    <property type="evidence" value="ECO:0007669"/>
    <property type="project" value="InterPro"/>
</dbReference>
<dbReference type="InterPro" id="IPR029047">
    <property type="entry name" value="HSP70_peptide-bd_sf"/>
</dbReference>
<dbReference type="Gene3D" id="2.60.34.10">
    <property type="entry name" value="Substrate Binding Domain Of DNAk, Chain A, domain 1"/>
    <property type="match status" value="1"/>
</dbReference>
<feature type="compositionally biased region" description="Polar residues" evidence="4">
    <location>
        <begin position="735"/>
        <end position="748"/>
    </location>
</feature>
<keyword evidence="1 3" id="KW-0547">Nucleotide-binding</keyword>
<feature type="region of interest" description="Disordered" evidence="4">
    <location>
        <begin position="733"/>
        <end position="755"/>
    </location>
</feature>
<comment type="caution">
    <text evidence="5">The sequence shown here is derived from an EMBL/GenBank/DDBJ whole genome shotgun (WGS) entry which is preliminary data.</text>
</comment>
<dbReference type="GeneID" id="68103705"/>
<reference evidence="5 6" key="1">
    <citation type="journal article" date="2018" name="BMC Genomics">
        <title>The genome of Naegleria lovaniensis, the basis for a comparative approach to unravel pathogenicity factors of the human pathogenic amoeba N. fowleri.</title>
        <authorList>
            <person name="Liechti N."/>
            <person name="Schurch N."/>
            <person name="Bruggmann R."/>
            <person name="Wittwer M."/>
        </authorList>
    </citation>
    <scope>NUCLEOTIDE SEQUENCE [LARGE SCALE GENOMIC DNA]</scope>
    <source>
        <strain evidence="5 6">ATCC 30569</strain>
    </source>
</reference>
<dbReference type="AlphaFoldDB" id="A0AA88KQJ4"/>
<dbReference type="InterPro" id="IPR043129">
    <property type="entry name" value="ATPase_NBD"/>
</dbReference>
<organism evidence="5 6">
    <name type="scientific">Naegleria lovaniensis</name>
    <name type="common">Amoeba</name>
    <dbReference type="NCBI Taxonomy" id="51637"/>
    <lineage>
        <taxon>Eukaryota</taxon>
        <taxon>Discoba</taxon>
        <taxon>Heterolobosea</taxon>
        <taxon>Tetramitia</taxon>
        <taxon>Eutetramitia</taxon>
        <taxon>Vahlkampfiidae</taxon>
        <taxon>Naegleria</taxon>
    </lineage>
</organism>
<name>A0AA88KQJ4_NAELO</name>
<sequence length="755" mass="85804">MITSTKKKKYTDQIGVAIDMGNSQIKVAMAIPTSKDYDEMDFQELVQILPINELLEDSPNQVGLNSNDSKFISSFSMPNVIAFPGLEEGTFTADATTDFEPNTFLKSFIIGDQVLQHEFFSQSQTNSSTQQVNVTPPLNPHHIIYDLKKFFLPSTAPSSNDANNETSCSSSTWTFNVIPSISSKLELPRIQIHSKTFTPPEILSRVYSRIHTLLDKYLQQQQEEPIHNPELRLILSIWSCCTERQAWKDSATISGFNVMRCMNESTCACLAYGLHQLSEISRILVLDWGSDFKCSDMMSEDYILEILNSASYSEFGGEAIVNLLMEKCQERMQKEWKRNSIHEDPRAFLRLRNACEQAIIELSNKETNSEINKTGDNERTTSLHTIRLNNLMHGLDFEWTLSSSDFEDILIHSQLIDKALFKVQQFIQSTPGFTQTDHPNTFRHVVLCGGCMQIAAVKKKVLEFLSNNSNFHPLSTIHDSIHPQQVVVRGAMIQSLMLTSPKRSRDFNCLISYILPLSIGVEASNGLMQVVIPRNTCYPCRKQSILQQVQVQEGNVIRIRVFEGERVMCRDNHELGQVVLENIPALVGDKIDVTISMCHDLDDNLEVTAHALGIQKSLHINEQSTRLSEEEIYEMVELAEKLKADDEILKQKLQAQHALEQCVFEMRQFLETLNQHDEQQQVTEENRTAVKMACAQAVAFIANHPEASKAEIEHAQQQFQEQCKTLVQQYPFVRPSNNSEQQRPTTKPTFDLDVD</sequence>
<dbReference type="Pfam" id="PF00012">
    <property type="entry name" value="HSP70"/>
    <property type="match status" value="1"/>
</dbReference>
<evidence type="ECO:0000256" key="4">
    <source>
        <dbReference type="SAM" id="MobiDB-lite"/>
    </source>
</evidence>
<dbReference type="EMBL" id="PYSW02000004">
    <property type="protein sequence ID" value="KAG2392526.1"/>
    <property type="molecule type" value="Genomic_DNA"/>
</dbReference>
<gene>
    <name evidence="5" type="ORF">C9374_011251</name>
</gene>
<dbReference type="InterPro" id="IPR013126">
    <property type="entry name" value="Hsp_70_fam"/>
</dbReference>
<dbReference type="GO" id="GO:0005524">
    <property type="term" value="F:ATP binding"/>
    <property type="evidence" value="ECO:0007669"/>
    <property type="project" value="UniProtKB-KW"/>
</dbReference>
<proteinExistence type="inferred from homology"/>
<dbReference type="Proteomes" id="UP000816034">
    <property type="component" value="Unassembled WGS sequence"/>
</dbReference>
<dbReference type="SUPFAM" id="SSF100934">
    <property type="entry name" value="Heat shock protein 70kD (HSP70), C-terminal subdomain"/>
    <property type="match status" value="1"/>
</dbReference>
<evidence type="ECO:0000256" key="3">
    <source>
        <dbReference type="RuleBase" id="RU003322"/>
    </source>
</evidence>
<dbReference type="Gene3D" id="3.30.30.30">
    <property type="match status" value="1"/>
</dbReference>
<dbReference type="Gene3D" id="3.90.640.10">
    <property type="entry name" value="Actin, Chain A, domain 4"/>
    <property type="match status" value="1"/>
</dbReference>
<dbReference type="RefSeq" id="XP_044554420.1">
    <property type="nucleotide sequence ID" value="XM_044686886.1"/>
</dbReference>
<dbReference type="InterPro" id="IPR029048">
    <property type="entry name" value="HSP70_C_sf"/>
</dbReference>
<protein>
    <submittedName>
        <fullName evidence="5">Uncharacterized protein</fullName>
    </submittedName>
</protein>
<dbReference type="SUPFAM" id="SSF100920">
    <property type="entry name" value="Heat shock protein 70kD (HSP70), peptide-binding domain"/>
    <property type="match status" value="1"/>
</dbReference>
<evidence type="ECO:0000313" key="5">
    <source>
        <dbReference type="EMBL" id="KAG2392526.1"/>
    </source>
</evidence>
<accession>A0AA88KQJ4</accession>
<evidence type="ECO:0000313" key="6">
    <source>
        <dbReference type="Proteomes" id="UP000816034"/>
    </source>
</evidence>
<keyword evidence="6" id="KW-1185">Reference proteome</keyword>
<dbReference type="Gene3D" id="1.20.1270.10">
    <property type="match status" value="1"/>
</dbReference>
<evidence type="ECO:0000256" key="2">
    <source>
        <dbReference type="ARBA" id="ARBA00022840"/>
    </source>
</evidence>
<evidence type="ECO:0000256" key="1">
    <source>
        <dbReference type="ARBA" id="ARBA00022741"/>
    </source>
</evidence>
<dbReference type="SUPFAM" id="SSF53067">
    <property type="entry name" value="Actin-like ATPase domain"/>
    <property type="match status" value="2"/>
</dbReference>
<dbReference type="Gene3D" id="3.30.420.40">
    <property type="match status" value="2"/>
</dbReference>